<dbReference type="PANTHER" id="PTHR11712">
    <property type="entry name" value="POLYKETIDE SYNTHASE-RELATED"/>
    <property type="match status" value="1"/>
</dbReference>
<gene>
    <name evidence="5" type="ORF">FYK55_06250</name>
</gene>
<dbReference type="SUPFAM" id="SSF53901">
    <property type="entry name" value="Thiolase-like"/>
    <property type="match status" value="2"/>
</dbReference>
<dbReference type="InterPro" id="IPR020841">
    <property type="entry name" value="PKS_Beta-ketoAc_synthase_dom"/>
</dbReference>
<evidence type="ECO:0000256" key="1">
    <source>
        <dbReference type="ARBA" id="ARBA00008467"/>
    </source>
</evidence>
<keyword evidence="2 3" id="KW-0808">Transferase</keyword>
<evidence type="ECO:0000256" key="2">
    <source>
        <dbReference type="ARBA" id="ARBA00022679"/>
    </source>
</evidence>
<organism evidence="5 6">
    <name type="scientific">Roseiconus nitratireducens</name>
    <dbReference type="NCBI Taxonomy" id="2605748"/>
    <lineage>
        <taxon>Bacteria</taxon>
        <taxon>Pseudomonadati</taxon>
        <taxon>Planctomycetota</taxon>
        <taxon>Planctomycetia</taxon>
        <taxon>Pirellulales</taxon>
        <taxon>Pirellulaceae</taxon>
        <taxon>Roseiconus</taxon>
    </lineage>
</organism>
<feature type="domain" description="Ketosynthase family 3 (KS3)" evidence="4">
    <location>
        <begin position="4"/>
        <end position="447"/>
    </location>
</feature>
<evidence type="ECO:0000313" key="5">
    <source>
        <dbReference type="EMBL" id="KAA5545261.1"/>
    </source>
</evidence>
<sequence length="447" mass="46830">MPREDDVVITGVGIVSSIGIGPEAYFQGLLEGRSGVRSLGDRTDGDASPAEGEPIDGLWIGAPVVDFEPKQYVRPRKALKVMCREIQMGFASAHLAIEHAGLSDSIPASDDGGLRPERLGTVYGGEIYFSPPHELTETIKQCMDDNGNVVTGRLGDAARREIMPLWMLKYLPNMPACQVGISINARGPNNSLVLGDVSGPAALLEAESYLQRGLADAVLVGATGTRISATRLNYRHDAPIPHLSDGKIEDASRPHDPQSSGVVGGEGAVSVVAETLSNAEQRGATVLAKVLATASRFVPTDAMRTGQRSAEIDPTPDRRATRAIQAAIESVLQRSNVAPESIGLVVSHAVGDRQVDSGEAQAVQAAGIDCPVVAVAASLGHLGAASGMAEIATGVLALAHQTVPPTRFQQVSEGVRLCQQPQPLESPYVLCLSHTTEGSAMAVLLGR</sequence>
<dbReference type="InterPro" id="IPR016039">
    <property type="entry name" value="Thiolase-like"/>
</dbReference>
<comment type="similarity">
    <text evidence="1 3">Belongs to the thiolase-like superfamily. Beta-ketoacyl-ACP synthases family.</text>
</comment>
<evidence type="ECO:0000313" key="6">
    <source>
        <dbReference type="Proteomes" id="UP000324479"/>
    </source>
</evidence>
<comment type="caution">
    <text evidence="5">The sequence shown here is derived from an EMBL/GenBank/DDBJ whole genome shotgun (WGS) entry which is preliminary data.</text>
</comment>
<evidence type="ECO:0000259" key="4">
    <source>
        <dbReference type="PROSITE" id="PS52004"/>
    </source>
</evidence>
<dbReference type="GO" id="GO:0004315">
    <property type="term" value="F:3-oxoacyl-[acyl-carrier-protein] synthase activity"/>
    <property type="evidence" value="ECO:0007669"/>
    <property type="project" value="TreeGrafter"/>
</dbReference>
<dbReference type="Proteomes" id="UP000324479">
    <property type="component" value="Unassembled WGS sequence"/>
</dbReference>
<dbReference type="EMBL" id="VWOX01000003">
    <property type="protein sequence ID" value="KAA5545261.1"/>
    <property type="molecule type" value="Genomic_DNA"/>
</dbReference>
<name>A0A5M6DCH4_9BACT</name>
<dbReference type="AlphaFoldDB" id="A0A5M6DCH4"/>
<protein>
    <submittedName>
        <fullName evidence="5">3-oxoacyl-ACP synthase</fullName>
    </submittedName>
</protein>
<proteinExistence type="inferred from homology"/>
<accession>A0A5M6DCH4</accession>
<dbReference type="SMART" id="SM00825">
    <property type="entry name" value="PKS_KS"/>
    <property type="match status" value="1"/>
</dbReference>
<dbReference type="Pfam" id="PF00109">
    <property type="entry name" value="ketoacyl-synt"/>
    <property type="match status" value="1"/>
</dbReference>
<dbReference type="InterPro" id="IPR014031">
    <property type="entry name" value="Ketoacyl_synth_C"/>
</dbReference>
<dbReference type="PROSITE" id="PS52004">
    <property type="entry name" value="KS3_2"/>
    <property type="match status" value="1"/>
</dbReference>
<keyword evidence="6" id="KW-1185">Reference proteome</keyword>
<dbReference type="RefSeq" id="WP_150075532.1">
    <property type="nucleotide sequence ID" value="NZ_VWOX01000003.1"/>
</dbReference>
<dbReference type="InterPro" id="IPR014030">
    <property type="entry name" value="Ketoacyl_synth_N"/>
</dbReference>
<dbReference type="GO" id="GO:0006633">
    <property type="term" value="P:fatty acid biosynthetic process"/>
    <property type="evidence" value="ECO:0007669"/>
    <property type="project" value="TreeGrafter"/>
</dbReference>
<dbReference type="PANTHER" id="PTHR11712:SF336">
    <property type="entry name" value="3-OXOACYL-[ACYL-CARRIER-PROTEIN] SYNTHASE, MITOCHONDRIAL"/>
    <property type="match status" value="1"/>
</dbReference>
<dbReference type="Pfam" id="PF02801">
    <property type="entry name" value="Ketoacyl-synt_C"/>
    <property type="match status" value="1"/>
</dbReference>
<dbReference type="InterPro" id="IPR000794">
    <property type="entry name" value="Beta-ketoacyl_synthase"/>
</dbReference>
<dbReference type="Gene3D" id="3.40.47.10">
    <property type="match status" value="2"/>
</dbReference>
<evidence type="ECO:0000256" key="3">
    <source>
        <dbReference type="RuleBase" id="RU003694"/>
    </source>
</evidence>
<reference evidence="5 6" key="1">
    <citation type="submission" date="2019-08" db="EMBL/GenBank/DDBJ databases">
        <authorList>
            <person name="Dhanesh K."/>
            <person name="Kumar G."/>
            <person name="Sasikala C."/>
            <person name="Venkata Ramana C."/>
        </authorList>
    </citation>
    <scope>NUCLEOTIDE SEQUENCE [LARGE SCALE GENOMIC DNA]</scope>
    <source>
        <strain evidence="5 6">JC645</strain>
    </source>
</reference>
<dbReference type="GO" id="GO:0005829">
    <property type="term" value="C:cytosol"/>
    <property type="evidence" value="ECO:0007669"/>
    <property type="project" value="TreeGrafter"/>
</dbReference>